<comment type="caution">
    <text evidence="1">The sequence shown here is derived from an EMBL/GenBank/DDBJ whole genome shotgun (WGS) entry which is preliminary data.</text>
</comment>
<dbReference type="EMBL" id="BOMV01000007">
    <property type="protein sequence ID" value="GIE93621.1"/>
    <property type="molecule type" value="Genomic_DNA"/>
</dbReference>
<dbReference type="RefSeq" id="WP_203779912.1">
    <property type="nucleotide sequence ID" value="NZ_BOMV01000007.1"/>
</dbReference>
<proteinExistence type="predicted"/>
<protein>
    <recommendedName>
        <fullName evidence="3">Flavin reductase</fullName>
    </recommendedName>
</protein>
<organism evidence="1 2">
    <name type="scientific">Paractinoplanes rishiriensis</name>
    <dbReference type="NCBI Taxonomy" id="1050105"/>
    <lineage>
        <taxon>Bacteria</taxon>
        <taxon>Bacillati</taxon>
        <taxon>Actinomycetota</taxon>
        <taxon>Actinomycetes</taxon>
        <taxon>Micromonosporales</taxon>
        <taxon>Micromonosporaceae</taxon>
        <taxon>Paractinoplanes</taxon>
    </lineage>
</organism>
<keyword evidence="2" id="KW-1185">Reference proteome</keyword>
<dbReference type="Proteomes" id="UP000636960">
    <property type="component" value="Unassembled WGS sequence"/>
</dbReference>
<evidence type="ECO:0008006" key="3">
    <source>
        <dbReference type="Google" id="ProtNLM"/>
    </source>
</evidence>
<reference evidence="1" key="1">
    <citation type="submission" date="2021-01" db="EMBL/GenBank/DDBJ databases">
        <title>Whole genome shotgun sequence of Actinoplanes rishiriensis NBRC 108556.</title>
        <authorList>
            <person name="Komaki H."/>
            <person name="Tamura T."/>
        </authorList>
    </citation>
    <scope>NUCLEOTIDE SEQUENCE</scope>
    <source>
        <strain evidence="1">NBRC 108556</strain>
    </source>
</reference>
<accession>A0A919MN44</accession>
<name>A0A919MN44_9ACTN</name>
<dbReference type="AlphaFoldDB" id="A0A919MN44"/>
<evidence type="ECO:0000313" key="2">
    <source>
        <dbReference type="Proteomes" id="UP000636960"/>
    </source>
</evidence>
<evidence type="ECO:0000313" key="1">
    <source>
        <dbReference type="EMBL" id="GIE93621.1"/>
    </source>
</evidence>
<sequence length="83" mass="9721">MTITTTTAEHLHERPRWDCRICKQPWPCAEAKAVLLEEFHDFPSVLTIYLSTQMYDAMGDLTSYGMPTPLEMYKRFLSWANSF</sequence>
<gene>
    <name evidence="1" type="ORF">Ari01nite_10860</name>
</gene>